<gene>
    <name evidence="2" type="ORF">A2V47_00620</name>
</gene>
<name>A0A1F5A5C9_9BACT</name>
<dbReference type="STRING" id="1797291.A2V47_00620"/>
<dbReference type="Proteomes" id="UP000177701">
    <property type="component" value="Unassembled WGS sequence"/>
</dbReference>
<comment type="caution">
    <text evidence="2">The sequence shown here is derived from an EMBL/GenBank/DDBJ whole genome shotgun (WGS) entry which is preliminary data.</text>
</comment>
<feature type="chain" id="PRO_5009516324" description="DUF2141 domain-containing protein" evidence="1">
    <location>
        <begin position="20"/>
        <end position="142"/>
    </location>
</feature>
<evidence type="ECO:0000313" key="3">
    <source>
        <dbReference type="Proteomes" id="UP000177701"/>
    </source>
</evidence>
<sequence>MKKILFVLIFLLYSTSIFADQLNVTIEINEVLPNQGKIIIAIFNSKDGYKKKIPYKTLTIDSTSTTLLVDEVLPNGEYVISMFQDKNGNGKLDTYIFGIPKEQIGITNYFKKGIPGGFNKLKIQINEDKMIIRINMIHFGVK</sequence>
<accession>A0A1F5A5C9</accession>
<dbReference type="EMBL" id="MEYH01000100">
    <property type="protein sequence ID" value="OGD13779.1"/>
    <property type="molecule type" value="Genomic_DNA"/>
</dbReference>
<keyword evidence="1" id="KW-0732">Signal</keyword>
<feature type="signal peptide" evidence="1">
    <location>
        <begin position="1"/>
        <end position="19"/>
    </location>
</feature>
<proteinExistence type="predicted"/>
<dbReference type="AlphaFoldDB" id="A0A1F5A5C9"/>
<dbReference type="Pfam" id="PF09912">
    <property type="entry name" value="DUF2141"/>
    <property type="match status" value="1"/>
</dbReference>
<evidence type="ECO:0000313" key="2">
    <source>
        <dbReference type="EMBL" id="OGD13779.1"/>
    </source>
</evidence>
<evidence type="ECO:0000256" key="1">
    <source>
        <dbReference type="SAM" id="SignalP"/>
    </source>
</evidence>
<reference evidence="2 3" key="1">
    <citation type="journal article" date="2016" name="Nat. Commun.">
        <title>Thousands of microbial genomes shed light on interconnected biogeochemical processes in an aquifer system.</title>
        <authorList>
            <person name="Anantharaman K."/>
            <person name="Brown C.T."/>
            <person name="Hug L.A."/>
            <person name="Sharon I."/>
            <person name="Castelle C.J."/>
            <person name="Probst A.J."/>
            <person name="Thomas B.C."/>
            <person name="Singh A."/>
            <person name="Wilkins M.J."/>
            <person name="Karaoz U."/>
            <person name="Brodie E.L."/>
            <person name="Williams K.H."/>
            <person name="Hubbard S.S."/>
            <person name="Banfield J.F."/>
        </authorList>
    </citation>
    <scope>NUCLEOTIDE SEQUENCE [LARGE SCALE GENOMIC DNA]</scope>
</reference>
<evidence type="ECO:0008006" key="4">
    <source>
        <dbReference type="Google" id="ProtNLM"/>
    </source>
</evidence>
<protein>
    <recommendedName>
        <fullName evidence="4">DUF2141 domain-containing protein</fullName>
    </recommendedName>
</protein>
<dbReference type="InterPro" id="IPR018673">
    <property type="entry name" value="DUF2141"/>
</dbReference>
<organism evidence="2 3">
    <name type="scientific">Candidatus Sediminicultor quintus</name>
    <dbReference type="NCBI Taxonomy" id="1797291"/>
    <lineage>
        <taxon>Bacteria</taxon>
        <taxon>Pseudomonadati</taxon>
        <taxon>Atribacterota</taxon>
        <taxon>Candidatus Phoenicimicrobiia</taxon>
        <taxon>Candidatus Pheonicimicrobiales</taxon>
        <taxon>Candidatus Phoenicimicrobiaceae</taxon>
        <taxon>Candidatus Sediminicultor</taxon>
    </lineage>
</organism>